<evidence type="ECO:0000256" key="2">
    <source>
        <dbReference type="ARBA" id="ARBA00023004"/>
    </source>
</evidence>
<dbReference type="PATRIC" id="fig|362787.3.peg.1076"/>
<dbReference type="CDD" id="cd03411">
    <property type="entry name" value="Ferrochelatase_N"/>
    <property type="match status" value="1"/>
</dbReference>
<dbReference type="PANTHER" id="PTHR11108:SF1">
    <property type="entry name" value="FERROCHELATASE, MITOCHONDRIAL"/>
    <property type="match status" value="1"/>
</dbReference>
<dbReference type="Pfam" id="PF00762">
    <property type="entry name" value="Ferrochelatase"/>
    <property type="match status" value="1"/>
</dbReference>
<dbReference type="InterPro" id="IPR033644">
    <property type="entry name" value="Ferrochelatase_C"/>
</dbReference>
<reference evidence="9 10" key="1">
    <citation type="journal article" date="2014" name="Mol. Biol. Evol.">
        <title>Massive expansion of Ubiquitination-related gene families within the Chlamydiae.</title>
        <authorList>
            <person name="Domman D."/>
            <person name="Collingro A."/>
            <person name="Lagkouvardos I."/>
            <person name="Gehre L."/>
            <person name="Weinmaier T."/>
            <person name="Rattei T."/>
            <person name="Subtil A."/>
            <person name="Horn M."/>
        </authorList>
    </citation>
    <scope>NUCLEOTIDE SEQUENCE [LARGE SCALE GENOMIC DNA]</scope>
    <source>
        <strain evidence="9 10">EI2</strain>
    </source>
</reference>
<evidence type="ECO:0000256" key="3">
    <source>
        <dbReference type="ARBA" id="ARBA00023133"/>
    </source>
</evidence>
<sequence length="355" mass="40945">MNSVNEKKMNQRTGILLVNLGTPKTPRPKDVYRYLNEFLTDGRVIDLPWLKRQLLVRCIIVPFRYKQSSRLYQQLWTAEGSPLLVHGIAVQSKLQMILGESFQVELAMRYQNPSIEEGLERLKLANVKEIVIFPLFPQYASATTGSVHQEVMKHLQQWQNIPTLTFINSYPDHPGLVEAFCERAKQYDLSIYDYFLFSFHGLPERQVRKGDSTGKCLTENCCQVICSDNAFCYKAQCYRTAKAIASKLRIKLEQYTVCFQSRLGKETWIQPYTSDLLKDCLAKNRKKILVFCPAFVCDCLETTCEVSIEYAEEFKHLGGDTLHLVEGLNSHPVWIEAIKTIIQEHLPHPHSQFSQ</sequence>
<accession>A0A0C1JXI7</accession>
<dbReference type="GO" id="GO:0004325">
    <property type="term" value="F:ferrochelatase activity"/>
    <property type="evidence" value="ECO:0007669"/>
    <property type="project" value="UniProtKB-UniRule"/>
</dbReference>
<keyword evidence="7" id="KW-0963">Cytoplasm</keyword>
<dbReference type="Proteomes" id="UP000031465">
    <property type="component" value="Unassembled WGS sequence"/>
</dbReference>
<comment type="similarity">
    <text evidence="1 7 8">Belongs to the ferrochelatase family.</text>
</comment>
<dbReference type="Gene3D" id="3.40.50.1400">
    <property type="match status" value="2"/>
</dbReference>
<dbReference type="GO" id="GO:0046872">
    <property type="term" value="F:metal ion binding"/>
    <property type="evidence" value="ECO:0007669"/>
    <property type="project" value="UniProtKB-KW"/>
</dbReference>
<dbReference type="CDD" id="cd00419">
    <property type="entry name" value="Ferrochelatase_C"/>
    <property type="match status" value="1"/>
</dbReference>
<name>A0A0C1JXI7_9BACT</name>
<dbReference type="GO" id="GO:0005737">
    <property type="term" value="C:cytoplasm"/>
    <property type="evidence" value="ECO:0007669"/>
    <property type="project" value="UniProtKB-SubCell"/>
</dbReference>
<dbReference type="EMBL" id="JSAN01000068">
    <property type="protein sequence ID" value="KIC71957.1"/>
    <property type="molecule type" value="Genomic_DNA"/>
</dbReference>
<dbReference type="EC" id="4.98.1.1" evidence="7"/>
<feature type="binding site" evidence="7">
    <location>
        <position position="301"/>
    </location>
    <ligand>
        <name>Fe(2+)</name>
        <dbReference type="ChEBI" id="CHEBI:29033"/>
    </ligand>
</feature>
<evidence type="ECO:0000313" key="10">
    <source>
        <dbReference type="Proteomes" id="UP000031465"/>
    </source>
</evidence>
<keyword evidence="5 7" id="KW-0627">Porphyrin biosynthesis</keyword>
<evidence type="ECO:0000256" key="8">
    <source>
        <dbReference type="RuleBase" id="RU004185"/>
    </source>
</evidence>
<dbReference type="AlphaFoldDB" id="A0A0C1JXI7"/>
<dbReference type="HAMAP" id="MF_00323">
    <property type="entry name" value="Ferrochelatase"/>
    <property type="match status" value="1"/>
</dbReference>
<proteinExistence type="inferred from homology"/>
<protein>
    <recommendedName>
        <fullName evidence="7">Ferrochelatase</fullName>
        <ecNumber evidence="7">4.98.1.1</ecNumber>
    </recommendedName>
    <alternativeName>
        <fullName evidence="7">Heme synthase</fullName>
    </alternativeName>
    <alternativeName>
        <fullName evidence="7">Protoheme ferro-lyase</fullName>
    </alternativeName>
</protein>
<keyword evidence="4 7" id="KW-0456">Lyase</keyword>
<keyword evidence="7" id="KW-0479">Metal-binding</keyword>
<gene>
    <name evidence="7 9" type="primary">hemH</name>
    <name evidence="9" type="ORF">DB44_CV00040</name>
</gene>
<dbReference type="NCBIfam" id="TIGR00109">
    <property type="entry name" value="hemH"/>
    <property type="match status" value="1"/>
</dbReference>
<dbReference type="PANTHER" id="PTHR11108">
    <property type="entry name" value="FERROCHELATASE"/>
    <property type="match status" value="1"/>
</dbReference>
<evidence type="ECO:0000256" key="4">
    <source>
        <dbReference type="ARBA" id="ARBA00023239"/>
    </source>
</evidence>
<comment type="catalytic activity">
    <reaction evidence="6">
        <text>Fe-coproporphyrin III + 2 H(+) = coproporphyrin III + Fe(2+)</text>
        <dbReference type="Rhea" id="RHEA:49572"/>
        <dbReference type="ChEBI" id="CHEBI:15378"/>
        <dbReference type="ChEBI" id="CHEBI:29033"/>
        <dbReference type="ChEBI" id="CHEBI:68438"/>
        <dbReference type="ChEBI" id="CHEBI:131725"/>
        <dbReference type="EC" id="4.99.1.9"/>
    </reaction>
    <physiologicalReaction direction="right-to-left" evidence="6">
        <dbReference type="Rhea" id="RHEA:49574"/>
    </physiologicalReaction>
</comment>
<comment type="pathway">
    <text evidence="7">Porphyrin-containing compound metabolism; protoheme biosynthesis; protoheme from protoporphyrin-IX: step 1/1.</text>
</comment>
<organism evidence="9 10">
    <name type="scientific">Candidatus Protochlamydia amoebophila</name>
    <dbReference type="NCBI Taxonomy" id="362787"/>
    <lineage>
        <taxon>Bacteria</taxon>
        <taxon>Pseudomonadati</taxon>
        <taxon>Chlamydiota</taxon>
        <taxon>Chlamydiia</taxon>
        <taxon>Parachlamydiales</taxon>
        <taxon>Parachlamydiaceae</taxon>
        <taxon>Candidatus Protochlamydia</taxon>
    </lineage>
</organism>
<comment type="caution">
    <text evidence="9">The sequence shown here is derived from an EMBL/GenBank/DDBJ whole genome shotgun (WGS) entry which is preliminary data.</text>
</comment>
<evidence type="ECO:0000313" key="9">
    <source>
        <dbReference type="EMBL" id="KIC71957.1"/>
    </source>
</evidence>
<evidence type="ECO:0000256" key="5">
    <source>
        <dbReference type="ARBA" id="ARBA00023244"/>
    </source>
</evidence>
<comment type="subcellular location">
    <subcellularLocation>
        <location evidence="7">Cytoplasm</location>
    </subcellularLocation>
</comment>
<dbReference type="InterPro" id="IPR033659">
    <property type="entry name" value="Ferrochelatase_N"/>
</dbReference>
<dbReference type="InterPro" id="IPR001015">
    <property type="entry name" value="Ferrochelatase"/>
</dbReference>
<evidence type="ECO:0000256" key="6">
    <source>
        <dbReference type="ARBA" id="ARBA00024536"/>
    </source>
</evidence>
<dbReference type="GO" id="GO:0006783">
    <property type="term" value="P:heme biosynthetic process"/>
    <property type="evidence" value="ECO:0007669"/>
    <property type="project" value="UniProtKB-UniRule"/>
</dbReference>
<evidence type="ECO:0000256" key="7">
    <source>
        <dbReference type="HAMAP-Rule" id="MF_00323"/>
    </source>
</evidence>
<dbReference type="UniPathway" id="UPA00252">
    <property type="reaction ID" value="UER00325"/>
</dbReference>
<keyword evidence="3 7" id="KW-0350">Heme biosynthesis</keyword>
<keyword evidence="2 7" id="KW-0408">Iron</keyword>
<comment type="function">
    <text evidence="7">Catalyzes the ferrous insertion into protoporphyrin IX.</text>
</comment>
<dbReference type="SUPFAM" id="SSF53800">
    <property type="entry name" value="Chelatase"/>
    <property type="match status" value="1"/>
</dbReference>
<feature type="binding site" evidence="7">
    <location>
        <position position="200"/>
    </location>
    <ligand>
        <name>Fe(2+)</name>
        <dbReference type="ChEBI" id="CHEBI:29033"/>
    </ligand>
</feature>
<comment type="catalytic activity">
    <reaction evidence="7">
        <text>heme b + 2 H(+) = protoporphyrin IX + Fe(2+)</text>
        <dbReference type="Rhea" id="RHEA:22584"/>
        <dbReference type="ChEBI" id="CHEBI:15378"/>
        <dbReference type="ChEBI" id="CHEBI:29033"/>
        <dbReference type="ChEBI" id="CHEBI:57306"/>
        <dbReference type="ChEBI" id="CHEBI:60344"/>
        <dbReference type="EC" id="4.98.1.1"/>
    </reaction>
</comment>
<evidence type="ECO:0000256" key="1">
    <source>
        <dbReference type="ARBA" id="ARBA00007718"/>
    </source>
</evidence>